<dbReference type="GO" id="GO:0004735">
    <property type="term" value="F:pyrroline-5-carboxylate reductase activity"/>
    <property type="evidence" value="ECO:0007669"/>
    <property type="project" value="UniProtKB-UniRule"/>
</dbReference>
<dbReference type="FunFam" id="1.10.3730.10:FF:000001">
    <property type="entry name" value="Pyrroline-5-carboxylate reductase"/>
    <property type="match status" value="1"/>
</dbReference>
<dbReference type="InterPro" id="IPR000304">
    <property type="entry name" value="Pyrroline-COOH_reductase"/>
</dbReference>
<protein>
    <recommendedName>
        <fullName evidence="5 6">Pyrroline-5-carboxylate reductase</fullName>
        <shortName evidence="5">P5C reductase</shortName>
        <shortName evidence="5">P5CR</shortName>
        <ecNumber evidence="5 6">1.5.1.2</ecNumber>
    </recommendedName>
    <alternativeName>
        <fullName evidence="5">PCA reductase</fullName>
    </alternativeName>
</protein>
<dbReference type="AlphaFoldDB" id="A0A8K2A7L7"/>
<keyword evidence="5 8" id="KW-0028">Amino-acid biosynthesis</keyword>
<keyword evidence="5 8" id="KW-0641">Proline biosynthesis</keyword>
<dbReference type="Proteomes" id="UP000607397">
    <property type="component" value="Unassembled WGS sequence"/>
</dbReference>
<dbReference type="HAMAP" id="MF_01925">
    <property type="entry name" value="P5C_reductase"/>
    <property type="match status" value="1"/>
</dbReference>
<keyword evidence="12" id="KW-1185">Reference proteome</keyword>
<sequence length="273" mass="27987">MNTVWPNLTIGIVGGGVMAEAILSRLLSGMSIRPEQIYVSDVAVKRLAVLESRYQIQVSNDNAAVVQAAEILLLAIKPQVFSTVGPELAQVCATSTLVLSILAGTPLSRLESEFDQQPVIRAMPNTPATVGAGITAVAAGARVQSTHLDIAQALFAAVGEVVVVPEMLMDAVTGLSGSGPAFVAMVIEALADGGVAAGLPRATSLQLALQTVRGTAELLVQTHNHPALLKDQVASPGGTTIAGVAALEQAGLRSALIQAVMAAYRRSQALGQG</sequence>
<evidence type="ECO:0000256" key="8">
    <source>
        <dbReference type="RuleBase" id="RU003903"/>
    </source>
</evidence>
<evidence type="ECO:0000256" key="5">
    <source>
        <dbReference type="HAMAP-Rule" id="MF_01925"/>
    </source>
</evidence>
<evidence type="ECO:0000256" key="1">
    <source>
        <dbReference type="ARBA" id="ARBA00005525"/>
    </source>
</evidence>
<dbReference type="InterPro" id="IPR029036">
    <property type="entry name" value="P5CR_dimer"/>
</dbReference>
<reference evidence="11" key="1">
    <citation type="submission" date="2019-12" db="EMBL/GenBank/DDBJ databases">
        <title>High-Quality draft genome sequences of three cyanobacteria isolated from the limestone walls of the Old Cathedral of Coimbra.</title>
        <authorList>
            <person name="Tiago I."/>
            <person name="Soares F."/>
            <person name="Portugal A."/>
        </authorList>
    </citation>
    <scope>NUCLEOTIDE SEQUENCE [LARGE SCALE GENOMIC DNA]</scope>
    <source>
        <strain evidence="11">C</strain>
    </source>
</reference>
<dbReference type="GO" id="GO:0005737">
    <property type="term" value="C:cytoplasm"/>
    <property type="evidence" value="ECO:0007669"/>
    <property type="project" value="UniProtKB-SubCell"/>
</dbReference>
<comment type="subcellular location">
    <subcellularLocation>
        <location evidence="5">Cytoplasm</location>
    </subcellularLocation>
</comment>
<dbReference type="SUPFAM" id="SSF48179">
    <property type="entry name" value="6-phosphogluconate dehydrogenase C-terminal domain-like"/>
    <property type="match status" value="1"/>
</dbReference>
<comment type="catalytic activity">
    <reaction evidence="5">
        <text>L-proline + NAD(+) = (S)-1-pyrroline-5-carboxylate + NADH + 2 H(+)</text>
        <dbReference type="Rhea" id="RHEA:14105"/>
        <dbReference type="ChEBI" id="CHEBI:15378"/>
        <dbReference type="ChEBI" id="CHEBI:17388"/>
        <dbReference type="ChEBI" id="CHEBI:57540"/>
        <dbReference type="ChEBI" id="CHEBI:57945"/>
        <dbReference type="ChEBI" id="CHEBI:60039"/>
        <dbReference type="EC" id="1.5.1.2"/>
    </reaction>
</comment>
<evidence type="ECO:0000313" key="12">
    <source>
        <dbReference type="Proteomes" id="UP000607397"/>
    </source>
</evidence>
<name>A0A8K2A7L7_9CYAN</name>
<keyword evidence="5" id="KW-0963">Cytoplasm</keyword>
<dbReference type="Gene3D" id="3.40.50.720">
    <property type="entry name" value="NAD(P)-binding Rossmann-like Domain"/>
    <property type="match status" value="1"/>
</dbReference>
<dbReference type="PROSITE" id="PS00521">
    <property type="entry name" value="P5CR"/>
    <property type="match status" value="1"/>
</dbReference>
<keyword evidence="3 5" id="KW-0560">Oxidoreductase</keyword>
<dbReference type="Pfam" id="PF14748">
    <property type="entry name" value="P5CR_dimer"/>
    <property type="match status" value="1"/>
</dbReference>
<dbReference type="RefSeq" id="WP_161825520.1">
    <property type="nucleotide sequence ID" value="NZ_WVIC01000020.1"/>
</dbReference>
<dbReference type="GO" id="GO:0055129">
    <property type="term" value="P:L-proline biosynthetic process"/>
    <property type="evidence" value="ECO:0007669"/>
    <property type="project" value="UniProtKB-UniRule"/>
</dbReference>
<dbReference type="UniPathway" id="UPA00098">
    <property type="reaction ID" value="UER00361"/>
</dbReference>
<evidence type="ECO:0000256" key="6">
    <source>
        <dbReference type="NCBIfam" id="TIGR00112"/>
    </source>
</evidence>
<dbReference type="PANTHER" id="PTHR11645">
    <property type="entry name" value="PYRROLINE-5-CARBOXYLATE REDUCTASE"/>
    <property type="match status" value="1"/>
</dbReference>
<accession>A0A8K2A7L7</accession>
<dbReference type="InterPro" id="IPR036291">
    <property type="entry name" value="NAD(P)-bd_dom_sf"/>
</dbReference>
<dbReference type="InterPro" id="IPR028939">
    <property type="entry name" value="P5C_Rdtase_cat_N"/>
</dbReference>
<evidence type="ECO:0000259" key="9">
    <source>
        <dbReference type="Pfam" id="PF03807"/>
    </source>
</evidence>
<dbReference type="EMBL" id="WVIC01000020">
    <property type="protein sequence ID" value="NCJ07041.1"/>
    <property type="molecule type" value="Genomic_DNA"/>
</dbReference>
<evidence type="ECO:0000313" key="11">
    <source>
        <dbReference type="EMBL" id="NCJ07041.1"/>
    </source>
</evidence>
<dbReference type="PANTHER" id="PTHR11645:SF0">
    <property type="entry name" value="PYRROLINE-5-CARBOXYLATE REDUCTASE 3"/>
    <property type="match status" value="1"/>
</dbReference>
<comment type="catalytic activity">
    <reaction evidence="5 8">
        <text>L-proline + NADP(+) = (S)-1-pyrroline-5-carboxylate + NADPH + 2 H(+)</text>
        <dbReference type="Rhea" id="RHEA:14109"/>
        <dbReference type="ChEBI" id="CHEBI:15378"/>
        <dbReference type="ChEBI" id="CHEBI:17388"/>
        <dbReference type="ChEBI" id="CHEBI:57783"/>
        <dbReference type="ChEBI" id="CHEBI:58349"/>
        <dbReference type="ChEBI" id="CHEBI:60039"/>
        <dbReference type="EC" id="1.5.1.2"/>
    </reaction>
</comment>
<comment type="similarity">
    <text evidence="1 5 8">Belongs to the pyrroline-5-carboxylate reductase family.</text>
</comment>
<feature type="binding site" evidence="7">
    <location>
        <begin position="75"/>
        <end position="78"/>
    </location>
    <ligand>
        <name>NADP(+)</name>
        <dbReference type="ChEBI" id="CHEBI:58349"/>
    </ligand>
</feature>
<dbReference type="InterPro" id="IPR008927">
    <property type="entry name" value="6-PGluconate_DH-like_C_sf"/>
</dbReference>
<dbReference type="PIRSF" id="PIRSF000193">
    <property type="entry name" value="Pyrrol-5-carb_rd"/>
    <property type="match status" value="1"/>
</dbReference>
<dbReference type="InterPro" id="IPR053790">
    <property type="entry name" value="P5CR-like_CS"/>
</dbReference>
<gene>
    <name evidence="5 11" type="primary">proC</name>
    <name evidence="11" type="ORF">GS597_11085</name>
</gene>
<evidence type="ECO:0000256" key="2">
    <source>
        <dbReference type="ARBA" id="ARBA00022857"/>
    </source>
</evidence>
<dbReference type="Pfam" id="PF03807">
    <property type="entry name" value="F420_oxidored"/>
    <property type="match status" value="1"/>
</dbReference>
<keyword evidence="2 5" id="KW-0521">NADP</keyword>
<evidence type="ECO:0000256" key="7">
    <source>
        <dbReference type="PIRSR" id="PIRSR000193-1"/>
    </source>
</evidence>
<feature type="domain" description="Pyrroline-5-carboxylate reductase dimerisation" evidence="10">
    <location>
        <begin position="166"/>
        <end position="269"/>
    </location>
</feature>
<dbReference type="NCBIfam" id="TIGR00112">
    <property type="entry name" value="proC"/>
    <property type="match status" value="1"/>
</dbReference>
<dbReference type="Gene3D" id="1.10.3730.10">
    <property type="entry name" value="ProC C-terminal domain-like"/>
    <property type="match status" value="1"/>
</dbReference>
<dbReference type="SUPFAM" id="SSF51735">
    <property type="entry name" value="NAD(P)-binding Rossmann-fold domains"/>
    <property type="match status" value="1"/>
</dbReference>
<organism evidence="11 12">
    <name type="scientific">Petrachloros mirabilis ULC683</name>
    <dbReference type="NCBI Taxonomy" id="2781853"/>
    <lineage>
        <taxon>Bacteria</taxon>
        <taxon>Bacillati</taxon>
        <taxon>Cyanobacteriota</taxon>
        <taxon>Cyanophyceae</taxon>
        <taxon>Synechococcales</taxon>
        <taxon>Petrachlorosaceae</taxon>
        <taxon>Petrachloros</taxon>
        <taxon>Petrachloros mirabilis</taxon>
    </lineage>
</organism>
<evidence type="ECO:0000256" key="3">
    <source>
        <dbReference type="ARBA" id="ARBA00023002"/>
    </source>
</evidence>
<comment type="function">
    <text evidence="4 5">Catalyzes the reduction of 1-pyrroline-5-carboxylate (PCA) to L-proline.</text>
</comment>
<feature type="binding site" evidence="7">
    <location>
        <position position="62"/>
    </location>
    <ligand>
        <name>NADPH</name>
        <dbReference type="ChEBI" id="CHEBI:57783"/>
    </ligand>
</feature>
<feature type="domain" description="Pyrroline-5-carboxylate reductase catalytic N-terminal" evidence="9">
    <location>
        <begin position="9"/>
        <end position="104"/>
    </location>
</feature>
<evidence type="ECO:0000256" key="4">
    <source>
        <dbReference type="ARBA" id="ARBA00058118"/>
    </source>
</evidence>
<comment type="pathway">
    <text evidence="5 8">Amino-acid biosynthesis; L-proline biosynthesis; L-proline from L-glutamate 5-semialdehyde: step 1/1.</text>
</comment>
<dbReference type="EC" id="1.5.1.2" evidence="5 6"/>
<comment type="caution">
    <text evidence="11">The sequence shown here is derived from an EMBL/GenBank/DDBJ whole genome shotgun (WGS) entry which is preliminary data.</text>
</comment>
<evidence type="ECO:0000259" key="10">
    <source>
        <dbReference type="Pfam" id="PF14748"/>
    </source>
</evidence>
<proteinExistence type="inferred from homology"/>